<dbReference type="AlphaFoldDB" id="A0A087PKS0"/>
<organism evidence="1 2">
    <name type="scientific">Acetobacter malorum</name>
    <dbReference type="NCBI Taxonomy" id="178901"/>
    <lineage>
        <taxon>Bacteria</taxon>
        <taxon>Pseudomonadati</taxon>
        <taxon>Pseudomonadota</taxon>
        <taxon>Alphaproteobacteria</taxon>
        <taxon>Acetobacterales</taxon>
        <taxon>Acetobacteraceae</taxon>
        <taxon>Acetobacter</taxon>
    </lineage>
</organism>
<gene>
    <name evidence="1" type="ORF">Amal_01854</name>
</gene>
<evidence type="ECO:0000313" key="1">
    <source>
        <dbReference type="EMBL" id="OAG76083.1"/>
    </source>
</evidence>
<protein>
    <submittedName>
        <fullName evidence="1">Uncharacterized protein</fullName>
    </submittedName>
</protein>
<dbReference type="EMBL" id="LVHD01000018">
    <property type="protein sequence ID" value="OAG76083.1"/>
    <property type="molecule type" value="Genomic_DNA"/>
</dbReference>
<dbReference type="PATRIC" id="fig|178901.16.peg.1971"/>
<evidence type="ECO:0000313" key="2">
    <source>
        <dbReference type="Proteomes" id="UP000077349"/>
    </source>
</evidence>
<reference evidence="1 2" key="1">
    <citation type="submission" date="2016-03" db="EMBL/GenBank/DDBJ databases">
        <title>Draft genome sequence of Acetobacter malorum CECT 7742, a strain isolated from strawberry vinegar.</title>
        <authorList>
            <person name="Sainz F."/>
            <person name="Mas A."/>
            <person name="Torija M.J."/>
        </authorList>
    </citation>
    <scope>NUCLEOTIDE SEQUENCE [LARGE SCALE GENOMIC DNA]</scope>
    <source>
        <strain evidence="1 2">CECT 7742</strain>
    </source>
</reference>
<accession>A0A087PKS0</accession>
<comment type="caution">
    <text evidence="1">The sequence shown here is derived from an EMBL/GenBank/DDBJ whole genome shotgun (WGS) entry which is preliminary data.</text>
</comment>
<sequence length="67" mass="7885">MKAEFTGKLSFNKKDSRKNHKEILLCFKGLFIGMVNHLNYHPIVFFIVIVVGFIFQFEVGFDFKVEK</sequence>
<name>A0A087PKS0_9PROT</name>
<proteinExistence type="predicted"/>
<dbReference type="Proteomes" id="UP000077349">
    <property type="component" value="Unassembled WGS sequence"/>
</dbReference>